<evidence type="ECO:0000256" key="3">
    <source>
        <dbReference type="ARBA" id="ARBA00023295"/>
    </source>
</evidence>
<evidence type="ECO:0000259" key="5">
    <source>
        <dbReference type="Pfam" id="PF02836"/>
    </source>
</evidence>
<dbReference type="SUPFAM" id="SSF49785">
    <property type="entry name" value="Galactose-binding domain-like"/>
    <property type="match status" value="1"/>
</dbReference>
<gene>
    <name evidence="7" type="ORF">SXIM_53790</name>
</gene>
<evidence type="ECO:0000313" key="8">
    <source>
        <dbReference type="Proteomes" id="UP000034034"/>
    </source>
</evidence>
<evidence type="ECO:0000256" key="2">
    <source>
        <dbReference type="ARBA" id="ARBA00022801"/>
    </source>
</evidence>
<dbReference type="PATRIC" id="fig|408015.6.peg.5444"/>
<keyword evidence="3" id="KW-0326">Glycosidase</keyword>
<dbReference type="Proteomes" id="UP000034034">
    <property type="component" value="Chromosome"/>
</dbReference>
<dbReference type="EMBL" id="CP009922">
    <property type="protein sequence ID" value="AKG46763.1"/>
    <property type="molecule type" value="Genomic_DNA"/>
</dbReference>
<reference evidence="7" key="1">
    <citation type="submission" date="2019-08" db="EMBL/GenBank/DDBJ databases">
        <title>Complete genome sequence of a mangrove-derived Streptomyces xiamenensis.</title>
        <authorList>
            <person name="Xu J."/>
        </authorList>
    </citation>
    <scope>NUCLEOTIDE SEQUENCE</scope>
    <source>
        <strain evidence="7">318</strain>
    </source>
</reference>
<dbReference type="InterPro" id="IPR006102">
    <property type="entry name" value="Ig-like_GH2"/>
</dbReference>
<dbReference type="STRING" id="408015.SXIM_53790"/>
<dbReference type="SUPFAM" id="SSF49303">
    <property type="entry name" value="beta-Galactosidase/glucuronidase domain"/>
    <property type="match status" value="1"/>
</dbReference>
<feature type="domain" description="Glycoside hydrolase family 2 catalytic" evidence="5">
    <location>
        <begin position="287"/>
        <end position="449"/>
    </location>
</feature>
<dbReference type="PANTHER" id="PTHR42732">
    <property type="entry name" value="BETA-GALACTOSIDASE"/>
    <property type="match status" value="1"/>
</dbReference>
<dbReference type="HOGENOM" id="CLU_009935_2_1_11"/>
<accession>A0A0F7G2E8</accession>
<organism evidence="7 8">
    <name type="scientific">Streptomyces xiamenensis</name>
    <dbReference type="NCBI Taxonomy" id="408015"/>
    <lineage>
        <taxon>Bacteria</taxon>
        <taxon>Bacillati</taxon>
        <taxon>Actinomycetota</taxon>
        <taxon>Actinomycetes</taxon>
        <taxon>Kitasatosporales</taxon>
        <taxon>Streptomycetaceae</taxon>
        <taxon>Streptomyces</taxon>
    </lineage>
</organism>
<sequence>MPTRTAAPRPEYPRPQFVREDWLNLNGTWQFAFDPGDSGLERGLLTSGLDREITVPFPPESVLSGIGETDFLEAVWYRRTLTLPAGWTGRRVLLHFGAVDYDATVWVNGTEVARHRGGFTPFTADLHEVAGPGEEITVTVRARDPKSGPQARGKQALRYANHDCNYTRVTGIWQTVWAEPVPHVRLHRPRITPDLAGSAFHLELPLSGNAPGHRVRARLSDAEGEVVTAEARADLDLAPRLYLPVPRDRHRVWSPQDPHLYDLRLELLDGEGQVVDSVGSYAGLRSVAIRDKAVLLNGEPVFQRLVLDQGWYPDGLMTAPTDAALVRDIELAQAAGFNGARLHQKVFEERFLHHADRLGYLVWGEFGDWGCEVGGSSGDNQQPDASYTGQWLEAVERDYSHPSIIGWCPLNETYQRLHDRTTQLDAVTRAMFLATKALDTTRPVLDASGYAHRVAESDIYDAHTYEQDPAAFGAQVAGLDRDDPYVNTAPDGRPWSLPYRGQPYFISEFGGIWWHPETAALARGDDREESWGYGDRPRDEEEFHARFAGLTGVLLADPGMFGYCYTQLTDVFQEQNGVYRFDRSDKLDVSRIRSAQLRPAAIERREG</sequence>
<feature type="domain" description="Glycoside hydrolase family 2 immunoglobulin-like beta-sandwich" evidence="4">
    <location>
        <begin position="184"/>
        <end position="285"/>
    </location>
</feature>
<keyword evidence="8" id="KW-1185">Reference proteome</keyword>
<dbReference type="Pfam" id="PF02837">
    <property type="entry name" value="Glyco_hydro_2_N"/>
    <property type="match status" value="1"/>
</dbReference>
<dbReference type="Gene3D" id="3.20.20.80">
    <property type="entry name" value="Glycosidases"/>
    <property type="match status" value="1"/>
</dbReference>
<dbReference type="Gene3D" id="2.60.40.10">
    <property type="entry name" value="Immunoglobulins"/>
    <property type="match status" value="1"/>
</dbReference>
<protein>
    <submittedName>
        <fullName evidence="7">Hydrolase</fullName>
    </submittedName>
</protein>
<comment type="similarity">
    <text evidence="1">Belongs to the glycosyl hydrolase 2 family.</text>
</comment>
<keyword evidence="2 7" id="KW-0378">Hydrolase</keyword>
<dbReference type="GO" id="GO:0004553">
    <property type="term" value="F:hydrolase activity, hydrolyzing O-glycosyl compounds"/>
    <property type="evidence" value="ECO:0007669"/>
    <property type="project" value="InterPro"/>
</dbReference>
<dbReference type="Pfam" id="PF00703">
    <property type="entry name" value="Glyco_hydro_2"/>
    <property type="match status" value="1"/>
</dbReference>
<dbReference type="KEGG" id="sxi:SXIM_53790"/>
<dbReference type="Pfam" id="PF02836">
    <property type="entry name" value="Glyco_hydro_2_C"/>
    <property type="match status" value="1"/>
</dbReference>
<evidence type="ECO:0000256" key="1">
    <source>
        <dbReference type="ARBA" id="ARBA00007401"/>
    </source>
</evidence>
<dbReference type="InterPro" id="IPR013783">
    <property type="entry name" value="Ig-like_fold"/>
</dbReference>
<dbReference type="InterPro" id="IPR008979">
    <property type="entry name" value="Galactose-bd-like_sf"/>
</dbReference>
<feature type="domain" description="Glycosyl hydrolases family 2 sugar binding" evidence="6">
    <location>
        <begin position="73"/>
        <end position="140"/>
    </location>
</feature>
<dbReference type="InterPro" id="IPR006104">
    <property type="entry name" value="Glyco_hydro_2_N"/>
</dbReference>
<proteinExistence type="inferred from homology"/>
<name>A0A0F7G2E8_9ACTN</name>
<dbReference type="AlphaFoldDB" id="A0A0F7G2E8"/>
<dbReference type="InterPro" id="IPR036156">
    <property type="entry name" value="Beta-gal/glucu_dom_sf"/>
</dbReference>
<dbReference type="InterPro" id="IPR017853">
    <property type="entry name" value="GH"/>
</dbReference>
<dbReference type="PANTHER" id="PTHR42732:SF3">
    <property type="entry name" value="HYDROLASE"/>
    <property type="match status" value="1"/>
</dbReference>
<dbReference type="Gene3D" id="2.60.120.260">
    <property type="entry name" value="Galactose-binding domain-like"/>
    <property type="match status" value="1"/>
</dbReference>
<dbReference type="InterPro" id="IPR051913">
    <property type="entry name" value="GH2_Domain-Containing"/>
</dbReference>
<dbReference type="SUPFAM" id="SSF51445">
    <property type="entry name" value="(Trans)glycosidases"/>
    <property type="match status" value="1"/>
</dbReference>
<dbReference type="InterPro" id="IPR006103">
    <property type="entry name" value="Glyco_hydro_2_cat"/>
</dbReference>
<dbReference type="GO" id="GO:0005975">
    <property type="term" value="P:carbohydrate metabolic process"/>
    <property type="evidence" value="ECO:0007669"/>
    <property type="project" value="InterPro"/>
</dbReference>
<evidence type="ECO:0000259" key="6">
    <source>
        <dbReference type="Pfam" id="PF02837"/>
    </source>
</evidence>
<evidence type="ECO:0000259" key="4">
    <source>
        <dbReference type="Pfam" id="PF00703"/>
    </source>
</evidence>
<dbReference type="RefSeq" id="WP_046725296.1">
    <property type="nucleotide sequence ID" value="NZ_CP009922.3"/>
</dbReference>
<evidence type="ECO:0000313" key="7">
    <source>
        <dbReference type="EMBL" id="AKG46763.1"/>
    </source>
</evidence>